<sequence length="38" mass="4389">MRAAKFISTEISQERSSLNLLGRRFFYCTLEAPLILGR</sequence>
<proteinExistence type="predicted"/>
<protein>
    <submittedName>
        <fullName evidence="1">Uncharacterized protein</fullName>
    </submittedName>
</protein>
<organism evidence="1">
    <name type="scientific">Arundo donax</name>
    <name type="common">Giant reed</name>
    <name type="synonym">Donax arundinaceus</name>
    <dbReference type="NCBI Taxonomy" id="35708"/>
    <lineage>
        <taxon>Eukaryota</taxon>
        <taxon>Viridiplantae</taxon>
        <taxon>Streptophyta</taxon>
        <taxon>Embryophyta</taxon>
        <taxon>Tracheophyta</taxon>
        <taxon>Spermatophyta</taxon>
        <taxon>Magnoliopsida</taxon>
        <taxon>Liliopsida</taxon>
        <taxon>Poales</taxon>
        <taxon>Poaceae</taxon>
        <taxon>PACMAD clade</taxon>
        <taxon>Arundinoideae</taxon>
        <taxon>Arundineae</taxon>
        <taxon>Arundo</taxon>
    </lineage>
</organism>
<dbReference type="AlphaFoldDB" id="A0A0A9CNA9"/>
<evidence type="ECO:0000313" key="1">
    <source>
        <dbReference type="EMBL" id="JAD72992.1"/>
    </source>
</evidence>
<reference evidence="1" key="1">
    <citation type="submission" date="2014-09" db="EMBL/GenBank/DDBJ databases">
        <authorList>
            <person name="Magalhaes I.L.F."/>
            <person name="Oliveira U."/>
            <person name="Santos F.R."/>
            <person name="Vidigal T.H.D.A."/>
            <person name="Brescovit A.D."/>
            <person name="Santos A.J."/>
        </authorList>
    </citation>
    <scope>NUCLEOTIDE SEQUENCE</scope>
    <source>
        <tissue evidence="1">Shoot tissue taken approximately 20 cm above the soil surface</tissue>
    </source>
</reference>
<name>A0A0A9CNA9_ARUDO</name>
<reference evidence="1" key="2">
    <citation type="journal article" date="2015" name="Data Brief">
        <title>Shoot transcriptome of the giant reed, Arundo donax.</title>
        <authorList>
            <person name="Barrero R.A."/>
            <person name="Guerrero F.D."/>
            <person name="Moolhuijzen P."/>
            <person name="Goolsby J.A."/>
            <person name="Tidwell J."/>
            <person name="Bellgard S.E."/>
            <person name="Bellgard M.I."/>
        </authorList>
    </citation>
    <scope>NUCLEOTIDE SEQUENCE</scope>
    <source>
        <tissue evidence="1">Shoot tissue taken approximately 20 cm above the soil surface</tissue>
    </source>
</reference>
<accession>A0A0A9CNA9</accession>
<dbReference type="EMBL" id="GBRH01224903">
    <property type="protein sequence ID" value="JAD72992.1"/>
    <property type="molecule type" value="Transcribed_RNA"/>
</dbReference>